<name>A0A9N9UYU2_9HYPO</name>
<evidence type="ECO:0000256" key="8">
    <source>
        <dbReference type="SAM" id="MobiDB-lite"/>
    </source>
</evidence>
<dbReference type="Proteomes" id="UP000754883">
    <property type="component" value="Unassembled WGS sequence"/>
</dbReference>
<dbReference type="GO" id="GO:0071013">
    <property type="term" value="C:catalytic step 2 spliceosome"/>
    <property type="evidence" value="ECO:0007669"/>
    <property type="project" value="TreeGrafter"/>
</dbReference>
<keyword evidence="6" id="KW-0539">Nucleus</keyword>
<keyword evidence="7" id="KW-0175">Coiled coil</keyword>
<dbReference type="PANTHER" id="PTHR13296">
    <property type="entry name" value="BCAS2 PROTEIN"/>
    <property type="match status" value="1"/>
</dbReference>
<organism evidence="9 10">
    <name type="scientific">Clonostachys byssicola</name>
    <dbReference type="NCBI Taxonomy" id="160290"/>
    <lineage>
        <taxon>Eukaryota</taxon>
        <taxon>Fungi</taxon>
        <taxon>Dikarya</taxon>
        <taxon>Ascomycota</taxon>
        <taxon>Pezizomycotina</taxon>
        <taxon>Sordariomycetes</taxon>
        <taxon>Hypocreomycetidae</taxon>
        <taxon>Hypocreales</taxon>
        <taxon>Bionectriaceae</taxon>
        <taxon>Clonostachys</taxon>
    </lineage>
</organism>
<dbReference type="Pfam" id="PF05700">
    <property type="entry name" value="BCAS2"/>
    <property type="match status" value="1"/>
</dbReference>
<dbReference type="AlphaFoldDB" id="A0A9N9UYU2"/>
<evidence type="ECO:0000256" key="3">
    <source>
        <dbReference type="ARBA" id="ARBA00022664"/>
    </source>
</evidence>
<sequence length="201" mass="22658">MSLPPAFHESLPYIDPEPSPESLAAARSLITAELSTFSPSPLPKTAEPSFSPAIQTELARVSSKTPLHPLDLSRYEAQETPPADAPTDRLREVLENARVSDAYLASRRQNLELLDAYGKNAWLVGNHQLEAGLRRLEGELADAKREIDIVNIERQRRQEDVKGEMHTLEETWRKGVGRVLETEVAVEELKEQIRNEMRNRS</sequence>
<evidence type="ECO:0000256" key="5">
    <source>
        <dbReference type="ARBA" id="ARBA00023187"/>
    </source>
</evidence>
<evidence type="ECO:0000256" key="7">
    <source>
        <dbReference type="SAM" id="Coils"/>
    </source>
</evidence>
<protein>
    <recommendedName>
        <fullName evidence="11">Pre-mRNA-splicing factor SPF27</fullName>
    </recommendedName>
</protein>
<dbReference type="OrthoDB" id="205794at2759"/>
<dbReference type="GO" id="GO:0071011">
    <property type="term" value="C:precatalytic spliceosome"/>
    <property type="evidence" value="ECO:0007669"/>
    <property type="project" value="TreeGrafter"/>
</dbReference>
<reference evidence="9" key="1">
    <citation type="submission" date="2021-10" db="EMBL/GenBank/DDBJ databases">
        <authorList>
            <person name="Piombo E."/>
        </authorList>
    </citation>
    <scope>NUCLEOTIDE SEQUENCE</scope>
</reference>
<keyword evidence="10" id="KW-1185">Reference proteome</keyword>
<accession>A0A9N9UYU2</accession>
<comment type="similarity">
    <text evidence="2">Belongs to the SPF27 family.</text>
</comment>
<feature type="region of interest" description="Disordered" evidence="8">
    <location>
        <begin position="1"/>
        <end position="20"/>
    </location>
</feature>
<comment type="subcellular location">
    <subcellularLocation>
        <location evidence="1">Nucleus</location>
    </subcellularLocation>
</comment>
<dbReference type="GO" id="GO:0006397">
    <property type="term" value="P:mRNA processing"/>
    <property type="evidence" value="ECO:0007669"/>
    <property type="project" value="UniProtKB-KW"/>
</dbReference>
<evidence type="ECO:0000256" key="1">
    <source>
        <dbReference type="ARBA" id="ARBA00004123"/>
    </source>
</evidence>
<dbReference type="EMBL" id="CABFNO020001568">
    <property type="protein sequence ID" value="CAH0004829.1"/>
    <property type="molecule type" value="Genomic_DNA"/>
</dbReference>
<evidence type="ECO:0000256" key="4">
    <source>
        <dbReference type="ARBA" id="ARBA00022728"/>
    </source>
</evidence>
<comment type="caution">
    <text evidence="9">The sequence shown here is derived from an EMBL/GenBank/DDBJ whole genome shotgun (WGS) entry which is preliminary data.</text>
</comment>
<gene>
    <name evidence="9" type="ORF">CBYS24578_00005716</name>
</gene>
<dbReference type="GO" id="GO:0008380">
    <property type="term" value="P:RNA splicing"/>
    <property type="evidence" value="ECO:0007669"/>
    <property type="project" value="UniProtKB-KW"/>
</dbReference>
<dbReference type="GO" id="GO:0000974">
    <property type="term" value="C:Prp19 complex"/>
    <property type="evidence" value="ECO:0007669"/>
    <property type="project" value="TreeGrafter"/>
</dbReference>
<evidence type="ECO:0000313" key="10">
    <source>
        <dbReference type="Proteomes" id="UP000754883"/>
    </source>
</evidence>
<keyword evidence="5" id="KW-0508">mRNA splicing</keyword>
<keyword evidence="3" id="KW-0507">mRNA processing</keyword>
<feature type="coiled-coil region" evidence="7">
    <location>
        <begin position="126"/>
        <end position="199"/>
    </location>
</feature>
<evidence type="ECO:0008006" key="11">
    <source>
        <dbReference type="Google" id="ProtNLM"/>
    </source>
</evidence>
<proteinExistence type="inferred from homology"/>
<dbReference type="PANTHER" id="PTHR13296:SF0">
    <property type="entry name" value="PRE-MRNA-SPLICING FACTOR SPF27"/>
    <property type="match status" value="1"/>
</dbReference>
<evidence type="ECO:0000256" key="6">
    <source>
        <dbReference type="ARBA" id="ARBA00023242"/>
    </source>
</evidence>
<keyword evidence="4" id="KW-0747">Spliceosome</keyword>
<dbReference type="InterPro" id="IPR008409">
    <property type="entry name" value="SPF27"/>
</dbReference>
<evidence type="ECO:0000313" key="9">
    <source>
        <dbReference type="EMBL" id="CAH0004829.1"/>
    </source>
</evidence>
<evidence type="ECO:0000256" key="2">
    <source>
        <dbReference type="ARBA" id="ARBA00010788"/>
    </source>
</evidence>